<comment type="similarity">
    <text evidence="8">Belongs to the LpoA family.</text>
</comment>
<dbReference type="Pfam" id="PF04348">
    <property type="entry name" value="LppC"/>
    <property type="match status" value="1"/>
</dbReference>
<accession>A0A090IJR8</accession>
<evidence type="ECO:0000313" key="11">
    <source>
        <dbReference type="Proteomes" id="UP000032427"/>
    </source>
</evidence>
<organism evidence="10 11">
    <name type="scientific">Aliivibrio wodanis</name>
    <dbReference type="NCBI Taxonomy" id="80852"/>
    <lineage>
        <taxon>Bacteria</taxon>
        <taxon>Pseudomonadati</taxon>
        <taxon>Pseudomonadota</taxon>
        <taxon>Gammaproteobacteria</taxon>
        <taxon>Vibrionales</taxon>
        <taxon>Vibrionaceae</taxon>
        <taxon>Aliivibrio</taxon>
    </lineage>
</organism>
<dbReference type="Gene3D" id="3.40.50.2300">
    <property type="match status" value="2"/>
</dbReference>
<keyword evidence="5 8" id="KW-0564">Palmitate</keyword>
<evidence type="ECO:0000256" key="6">
    <source>
        <dbReference type="ARBA" id="ARBA00023237"/>
    </source>
</evidence>
<dbReference type="GeneID" id="28539920"/>
<dbReference type="PATRIC" id="fig|80852.17.peg.394"/>
<comment type="subunit">
    <text evidence="8">Interacts with PBP1a.</text>
</comment>
<protein>
    <recommendedName>
        <fullName evidence="8">Penicillin-binding protein activator LpoA</fullName>
        <shortName evidence="8">PBP activator LpoA</shortName>
    </recommendedName>
</protein>
<evidence type="ECO:0000256" key="4">
    <source>
        <dbReference type="ARBA" id="ARBA00023136"/>
    </source>
</evidence>
<dbReference type="GO" id="GO:0031241">
    <property type="term" value="C:periplasmic side of cell outer membrane"/>
    <property type="evidence" value="ECO:0007669"/>
    <property type="project" value="UniProtKB-UniRule"/>
</dbReference>
<evidence type="ECO:0000256" key="5">
    <source>
        <dbReference type="ARBA" id="ARBA00023139"/>
    </source>
</evidence>
<evidence type="ECO:0000256" key="3">
    <source>
        <dbReference type="ARBA" id="ARBA00022984"/>
    </source>
</evidence>
<dbReference type="GO" id="GO:0030234">
    <property type="term" value="F:enzyme regulator activity"/>
    <property type="evidence" value="ECO:0007669"/>
    <property type="project" value="UniProtKB-UniRule"/>
</dbReference>
<evidence type="ECO:0000256" key="7">
    <source>
        <dbReference type="ARBA" id="ARBA00023288"/>
    </source>
</evidence>
<dbReference type="CDD" id="cd06339">
    <property type="entry name" value="PBP1_YraM_LppC_lipoprotein-like"/>
    <property type="match status" value="1"/>
</dbReference>
<comment type="subcellular location">
    <subcellularLocation>
        <location evidence="8">Cell outer membrane</location>
        <topology evidence="8">Lipid-anchor</topology>
        <orientation evidence="8">Periplasmic side</orientation>
    </subcellularLocation>
</comment>
<evidence type="ECO:0000313" key="10">
    <source>
        <dbReference type="EMBL" id="CED70482.1"/>
    </source>
</evidence>
<dbReference type="OrthoDB" id="6708821at2"/>
<dbReference type="SUPFAM" id="SSF53822">
    <property type="entry name" value="Periplasmic binding protein-like I"/>
    <property type="match status" value="1"/>
</dbReference>
<dbReference type="HAMAP" id="MF_01890">
    <property type="entry name" value="LpoA"/>
    <property type="match status" value="1"/>
</dbReference>
<feature type="chain" id="PRO_5008821553" description="Penicillin-binding protein activator LpoA" evidence="9">
    <location>
        <begin position="22"/>
        <end position="603"/>
    </location>
</feature>
<evidence type="ECO:0000256" key="1">
    <source>
        <dbReference type="ARBA" id="ARBA00022729"/>
    </source>
</evidence>
<dbReference type="PANTHER" id="PTHR38038:SF1">
    <property type="entry name" value="PENICILLIN-BINDING PROTEIN ACTIVATOR LPOA"/>
    <property type="match status" value="1"/>
</dbReference>
<dbReference type="Gene3D" id="1.25.40.10">
    <property type="entry name" value="Tetratricopeptide repeat domain"/>
    <property type="match status" value="1"/>
</dbReference>
<evidence type="ECO:0000256" key="2">
    <source>
        <dbReference type="ARBA" id="ARBA00022960"/>
    </source>
</evidence>
<dbReference type="GO" id="GO:0008360">
    <property type="term" value="P:regulation of cell shape"/>
    <property type="evidence" value="ECO:0007669"/>
    <property type="project" value="UniProtKB-KW"/>
</dbReference>
<dbReference type="PANTHER" id="PTHR38038">
    <property type="entry name" value="PENICILLIN-BINDING PROTEIN ACTIVATOR LPOA"/>
    <property type="match status" value="1"/>
</dbReference>
<dbReference type="EMBL" id="LN554846">
    <property type="protein sequence ID" value="CED70482.1"/>
    <property type="molecule type" value="Genomic_DNA"/>
</dbReference>
<dbReference type="Proteomes" id="UP000032427">
    <property type="component" value="Chromosome 1"/>
</dbReference>
<keyword evidence="11" id="KW-1185">Reference proteome</keyword>
<reference evidence="11" key="1">
    <citation type="submission" date="2014-09" db="EMBL/GenBank/DDBJ databases">
        <authorList>
            <person name="Hjerde E."/>
        </authorList>
    </citation>
    <scope>NUCLEOTIDE SEQUENCE [LARGE SCALE GENOMIC DNA]</scope>
    <source>
        <strain evidence="11">06/09/139</strain>
    </source>
</reference>
<feature type="signal peptide" evidence="9">
    <location>
        <begin position="1"/>
        <end position="21"/>
    </location>
</feature>
<dbReference type="KEGG" id="awd:AWOD_I_0387"/>
<gene>
    <name evidence="8" type="primary">lpoA</name>
    <name evidence="10" type="ORF">AWOD_I_0387</name>
</gene>
<comment type="function">
    <text evidence="8">Regulator of peptidoglycan synthesis that is essential for the function of penicillin-binding protein 1A (PBP1a).</text>
</comment>
<dbReference type="HOGENOM" id="CLU_026091_1_0_6"/>
<dbReference type="Gene3D" id="1.25.40.650">
    <property type="match status" value="1"/>
</dbReference>
<proteinExistence type="inferred from homology"/>
<sequence length="603" mass="67819">MANMTLRKNSVTRLIAPVALALTLAACSGSPKVPEYLDITQLPSETSSSYILKADKQQGVVQADLLIMALKASVQEQDITLTKNLLIRLSGMQLSPVQTAEVQLIHADMLKSQHLYEKALQELNFQAWWKIENTQWIKYHETRHELYLFTADNLSAARELIALNAFISDAQKEQLWARVWGNISSLSNTSLQEVKLDERETVLHGWVQLAVYLDTLKHSPSRLQEALNDWLQANPTHPAATYTPQEITNILALEITRPDNVALLLPLTGRFGSQGIRVRDGFINAMMEDNERSEATILKVIDTQATPMEGIITSLEKEEIQFVVGPLVRSKIEEFQSLNKANTAQIALNIPNEINSEKNSCYFTLSPEQEAEQAAIHLFKLGHKHPLFLAPQGKMGERLSQAFSDKWFQLTAKKPSVSYFGTKSQLQKKVNSVFGIESSQARIYQMNALTNMELEAQPRSRRDIDAVYMVAKSSELVLLKPFIDVAINPGITPPKLYASSRSNSGRQTQLAEVHGIEFSDIPLLINEDHSFKTQYSELWPKSSNGETRLHALGMDAYQLITELPQMKAVENYHMDGKTGILSINQHCVIQRQMSWATHGEKTE</sequence>
<keyword evidence="1 8" id="KW-0732">Signal</keyword>
<keyword evidence="4 8" id="KW-0472">Membrane</keyword>
<dbReference type="InterPro" id="IPR007443">
    <property type="entry name" value="LpoA"/>
</dbReference>
<name>A0A090IJR8_9GAMM</name>
<dbReference type="AlphaFoldDB" id="A0A090IJR8"/>
<keyword evidence="2 8" id="KW-0133">Cell shape</keyword>
<dbReference type="InterPro" id="IPR011990">
    <property type="entry name" value="TPR-like_helical_dom_sf"/>
</dbReference>
<keyword evidence="6 8" id="KW-0998">Cell outer membrane</keyword>
<keyword evidence="3 8" id="KW-0573">Peptidoglycan synthesis</keyword>
<evidence type="ECO:0000256" key="9">
    <source>
        <dbReference type="SAM" id="SignalP"/>
    </source>
</evidence>
<dbReference type="STRING" id="80852.AWOD_I_0387"/>
<dbReference type="GO" id="GO:0009252">
    <property type="term" value="P:peptidoglycan biosynthetic process"/>
    <property type="evidence" value="ECO:0007669"/>
    <property type="project" value="UniProtKB-UniRule"/>
</dbReference>
<dbReference type="PROSITE" id="PS51257">
    <property type="entry name" value="PROKAR_LIPOPROTEIN"/>
    <property type="match status" value="1"/>
</dbReference>
<keyword evidence="7 8" id="KW-0449">Lipoprotein</keyword>
<evidence type="ECO:0000256" key="8">
    <source>
        <dbReference type="HAMAP-Rule" id="MF_01890"/>
    </source>
</evidence>
<dbReference type="InterPro" id="IPR028082">
    <property type="entry name" value="Peripla_BP_I"/>
</dbReference>